<accession>A0A1S9PL60</accession>
<dbReference type="EMBL" id="MBTF01000001">
    <property type="protein sequence ID" value="OOQ61706.1"/>
    <property type="molecule type" value="Genomic_DNA"/>
</dbReference>
<reference evidence="1 2" key="1">
    <citation type="submission" date="2016-07" db="EMBL/GenBank/DDBJ databases">
        <title>Genomic analysis of zinc-resistant bacterium Mucilaginibacter pedocola TBZ30.</title>
        <authorList>
            <person name="Huang J."/>
            <person name="Tang J."/>
        </authorList>
    </citation>
    <scope>NUCLEOTIDE SEQUENCE [LARGE SCALE GENOMIC DNA]</scope>
    <source>
        <strain evidence="1 2">TBZ30</strain>
    </source>
</reference>
<name>A0A1S9PL60_9SPHI</name>
<comment type="caution">
    <text evidence="1">The sequence shown here is derived from an EMBL/GenBank/DDBJ whole genome shotgun (WGS) entry which is preliminary data.</text>
</comment>
<evidence type="ECO:0000313" key="2">
    <source>
        <dbReference type="Proteomes" id="UP000189739"/>
    </source>
</evidence>
<dbReference type="PROSITE" id="PS51257">
    <property type="entry name" value="PROKAR_LIPOPROTEIN"/>
    <property type="match status" value="1"/>
</dbReference>
<protein>
    <submittedName>
        <fullName evidence="1">Uncharacterized protein</fullName>
    </submittedName>
</protein>
<evidence type="ECO:0000313" key="1">
    <source>
        <dbReference type="EMBL" id="OOQ61706.1"/>
    </source>
</evidence>
<sequence>MKNIYLMLSALVVLFASCQKETVKPKEETPSNQFVLNGTTYTSVSARFRIMNPMFVELRDSAMSADKQKAAIVETVFYGGATRPADGNYILASDSVGFASPKSTQIILSILEVDLTAKRVNYYHVSNPGGTTATLSGASSKMVVKHEKQNLFYNSYTTT</sequence>
<gene>
    <name evidence="1" type="ORF">BC343_01125</name>
</gene>
<keyword evidence="2" id="KW-1185">Reference proteome</keyword>
<dbReference type="RefSeq" id="WP_078345880.1">
    <property type="nucleotide sequence ID" value="NZ_MBTF01000001.1"/>
</dbReference>
<dbReference type="AlphaFoldDB" id="A0A1S9PL60"/>
<proteinExistence type="predicted"/>
<dbReference type="Proteomes" id="UP000189739">
    <property type="component" value="Unassembled WGS sequence"/>
</dbReference>
<organism evidence="1 2">
    <name type="scientific">Mucilaginibacter pedocola</name>
    <dbReference type="NCBI Taxonomy" id="1792845"/>
    <lineage>
        <taxon>Bacteria</taxon>
        <taxon>Pseudomonadati</taxon>
        <taxon>Bacteroidota</taxon>
        <taxon>Sphingobacteriia</taxon>
        <taxon>Sphingobacteriales</taxon>
        <taxon>Sphingobacteriaceae</taxon>
        <taxon>Mucilaginibacter</taxon>
    </lineage>
</organism>
<dbReference type="STRING" id="1792845.BC343_01125"/>